<dbReference type="RefSeq" id="WP_039748409.1">
    <property type="nucleotide sequence ID" value="NZ_JTCM02000027.1"/>
</dbReference>
<protein>
    <submittedName>
        <fullName evidence="1">DUF4160 domain-containing protein</fullName>
    </submittedName>
</protein>
<accession>A0A846HB63</accession>
<dbReference type="AlphaFoldDB" id="A0A846HB63"/>
<evidence type="ECO:0000313" key="1">
    <source>
        <dbReference type="EMBL" id="NEU73681.1"/>
    </source>
</evidence>
<comment type="caution">
    <text evidence="1">The sequence shown here is derived from an EMBL/GenBank/DDBJ whole genome shotgun (WGS) entry which is preliminary data.</text>
</comment>
<dbReference type="EMBL" id="JTCM02000027">
    <property type="protein sequence ID" value="NEU73681.1"/>
    <property type="molecule type" value="Genomic_DNA"/>
</dbReference>
<name>A0A846HB63_9CYAN</name>
<gene>
    <name evidence="1" type="ORF">PI95_014215</name>
</gene>
<dbReference type="InterPro" id="IPR025427">
    <property type="entry name" value="DUF4160"/>
</dbReference>
<organism evidence="1 2">
    <name type="scientific">Hassallia byssoidea VB512170</name>
    <dbReference type="NCBI Taxonomy" id="1304833"/>
    <lineage>
        <taxon>Bacteria</taxon>
        <taxon>Bacillati</taxon>
        <taxon>Cyanobacteriota</taxon>
        <taxon>Cyanophyceae</taxon>
        <taxon>Nostocales</taxon>
        <taxon>Tolypothrichaceae</taxon>
        <taxon>Hassallia</taxon>
    </lineage>
</organism>
<proteinExistence type="predicted"/>
<reference evidence="1 2" key="1">
    <citation type="journal article" date="2015" name="Genome Announc.">
        <title>Draft Genome Sequence of Cyanobacterium Hassallia byssoidea Strain VB512170, Isolated from Monuments in India.</title>
        <authorList>
            <person name="Singh D."/>
            <person name="Chandrababunaidu M.M."/>
            <person name="Panda A."/>
            <person name="Sen D."/>
            <person name="Bhattacharyya S."/>
            <person name="Adhikary S.P."/>
            <person name="Tripathy S."/>
        </authorList>
    </citation>
    <scope>NUCLEOTIDE SEQUENCE [LARGE SCALE GENOMIC DNA]</scope>
    <source>
        <strain evidence="1 2">VB512170</strain>
    </source>
</reference>
<dbReference type="Pfam" id="PF13711">
    <property type="entry name" value="DUF4160"/>
    <property type="match status" value="1"/>
</dbReference>
<evidence type="ECO:0000313" key="2">
    <source>
        <dbReference type="Proteomes" id="UP000031549"/>
    </source>
</evidence>
<keyword evidence="2" id="KW-1185">Reference proteome</keyword>
<sequence>MATVFNKDGFSVRIYFNDHLPSHVHVFKAEGEAKINLGSETERPTFLAVWNMSNKDATKALNLVIEHQAELLEKWREIHE</sequence>
<dbReference type="Proteomes" id="UP000031549">
    <property type="component" value="Unassembled WGS sequence"/>
</dbReference>